<dbReference type="GO" id="GO:0005537">
    <property type="term" value="F:D-mannose binding"/>
    <property type="evidence" value="ECO:0007669"/>
    <property type="project" value="TreeGrafter"/>
</dbReference>
<keyword evidence="2 6" id="KW-0812">Transmembrane</keyword>
<keyword evidence="9" id="KW-1185">Reference proteome</keyword>
<evidence type="ECO:0000256" key="6">
    <source>
        <dbReference type="SAM" id="Phobius"/>
    </source>
</evidence>
<comment type="caution">
    <text evidence="8">The sequence shown here is derived from an EMBL/GenBank/DDBJ whole genome shotgun (WGS) entry which is preliminary data.</text>
</comment>
<dbReference type="GO" id="GO:0006888">
    <property type="term" value="P:endoplasmic reticulum to Golgi vesicle-mediated transport"/>
    <property type="evidence" value="ECO:0007669"/>
    <property type="project" value="TreeGrafter"/>
</dbReference>
<dbReference type="InterPro" id="IPR051136">
    <property type="entry name" value="Intracellular_Lectin-GPT"/>
</dbReference>
<evidence type="ECO:0000259" key="7">
    <source>
        <dbReference type="PROSITE" id="PS51328"/>
    </source>
</evidence>
<dbReference type="CDD" id="cd07308">
    <property type="entry name" value="lectin_leg-like"/>
    <property type="match status" value="1"/>
</dbReference>
<sequence>MLGDGKTSYDVGTDGDESSLGGCSANYRRTNVATKLKVIYVKNKFLDVKVQYKAWDDWSDCIHLTNITLPSNPFLGFSAMTGDVSDAHDIISVTTYSAILVPPEAGQKKKKSIFSTKPKTSSDADDEGSWLGLLFKILLFAGVCAGGFYGFKEYKRRQAYGGGNFGGMGRGGGFGGGMYASPSNKRAF</sequence>
<dbReference type="AlphaFoldDB" id="A0A9P7FWB6"/>
<dbReference type="PROSITE" id="PS51328">
    <property type="entry name" value="L_LECTIN_LIKE"/>
    <property type="match status" value="1"/>
</dbReference>
<keyword evidence="4 6" id="KW-1133">Transmembrane helix</keyword>
<proteinExistence type="predicted"/>
<dbReference type="PANTHER" id="PTHR12223:SF45">
    <property type="entry name" value="RE50040P"/>
    <property type="match status" value="1"/>
</dbReference>
<feature type="domain" description="L-type lectin-like" evidence="7">
    <location>
        <begin position="1"/>
        <end position="98"/>
    </location>
</feature>
<dbReference type="GO" id="GO:0030134">
    <property type="term" value="C:COPII-coated ER to Golgi transport vesicle"/>
    <property type="evidence" value="ECO:0007669"/>
    <property type="project" value="TreeGrafter"/>
</dbReference>
<gene>
    <name evidence="8" type="ORF">H0H81_012652</name>
</gene>
<dbReference type="Pfam" id="PF03388">
    <property type="entry name" value="Lectin_leg-like"/>
    <property type="match status" value="1"/>
</dbReference>
<dbReference type="GO" id="GO:0005789">
    <property type="term" value="C:endoplasmic reticulum membrane"/>
    <property type="evidence" value="ECO:0007669"/>
    <property type="project" value="TreeGrafter"/>
</dbReference>
<evidence type="ECO:0000313" key="8">
    <source>
        <dbReference type="EMBL" id="KAG5638435.1"/>
    </source>
</evidence>
<protein>
    <recommendedName>
        <fullName evidence="7">L-type lectin-like domain-containing protein</fullName>
    </recommendedName>
</protein>
<evidence type="ECO:0000256" key="4">
    <source>
        <dbReference type="ARBA" id="ARBA00022989"/>
    </source>
</evidence>
<dbReference type="InterPro" id="IPR005052">
    <property type="entry name" value="Lectin_leg"/>
</dbReference>
<evidence type="ECO:0000256" key="5">
    <source>
        <dbReference type="ARBA" id="ARBA00023136"/>
    </source>
</evidence>
<organism evidence="8 9">
    <name type="scientific">Sphagnurus paluster</name>
    <dbReference type="NCBI Taxonomy" id="117069"/>
    <lineage>
        <taxon>Eukaryota</taxon>
        <taxon>Fungi</taxon>
        <taxon>Dikarya</taxon>
        <taxon>Basidiomycota</taxon>
        <taxon>Agaricomycotina</taxon>
        <taxon>Agaricomycetes</taxon>
        <taxon>Agaricomycetidae</taxon>
        <taxon>Agaricales</taxon>
        <taxon>Tricholomatineae</taxon>
        <taxon>Lyophyllaceae</taxon>
        <taxon>Sphagnurus</taxon>
    </lineage>
</organism>
<name>A0A9P7FWB6_9AGAR</name>
<dbReference type="OrthoDB" id="270293at2759"/>
<accession>A0A9P7FWB6</accession>
<dbReference type="SUPFAM" id="SSF49899">
    <property type="entry name" value="Concanavalin A-like lectins/glucanases"/>
    <property type="match status" value="1"/>
</dbReference>
<dbReference type="Gene3D" id="2.60.120.200">
    <property type="match status" value="1"/>
</dbReference>
<dbReference type="GO" id="GO:0005793">
    <property type="term" value="C:endoplasmic reticulum-Golgi intermediate compartment"/>
    <property type="evidence" value="ECO:0007669"/>
    <property type="project" value="TreeGrafter"/>
</dbReference>
<evidence type="ECO:0000256" key="1">
    <source>
        <dbReference type="ARBA" id="ARBA00004479"/>
    </source>
</evidence>
<evidence type="ECO:0000256" key="3">
    <source>
        <dbReference type="ARBA" id="ARBA00022729"/>
    </source>
</evidence>
<evidence type="ECO:0000313" key="9">
    <source>
        <dbReference type="Proteomes" id="UP000717328"/>
    </source>
</evidence>
<reference evidence="8" key="2">
    <citation type="submission" date="2021-10" db="EMBL/GenBank/DDBJ databases">
        <title>Phylogenomics reveals ancestral predisposition of the termite-cultivated fungus Termitomyces towards a domesticated lifestyle.</title>
        <authorList>
            <person name="Auxier B."/>
            <person name="Grum-Grzhimaylo A."/>
            <person name="Cardenas M.E."/>
            <person name="Lodge J.D."/>
            <person name="Laessoe T."/>
            <person name="Pedersen O."/>
            <person name="Smith M.E."/>
            <person name="Kuyper T.W."/>
            <person name="Franco-Molano E.A."/>
            <person name="Baroni T.J."/>
            <person name="Aanen D.K."/>
        </authorList>
    </citation>
    <scope>NUCLEOTIDE SEQUENCE</scope>
    <source>
        <strain evidence="8">D49</strain>
    </source>
</reference>
<dbReference type="GO" id="GO:0000139">
    <property type="term" value="C:Golgi membrane"/>
    <property type="evidence" value="ECO:0007669"/>
    <property type="project" value="TreeGrafter"/>
</dbReference>
<dbReference type="InterPro" id="IPR013320">
    <property type="entry name" value="ConA-like_dom_sf"/>
</dbReference>
<feature type="transmembrane region" description="Helical" evidence="6">
    <location>
        <begin position="130"/>
        <end position="151"/>
    </location>
</feature>
<dbReference type="PANTHER" id="PTHR12223">
    <property type="entry name" value="VESICULAR MANNOSE-BINDING LECTIN"/>
    <property type="match status" value="1"/>
</dbReference>
<comment type="subcellular location">
    <subcellularLocation>
        <location evidence="1">Membrane</location>
        <topology evidence="1">Single-pass type I membrane protein</topology>
    </subcellularLocation>
</comment>
<keyword evidence="5 6" id="KW-0472">Membrane</keyword>
<reference evidence="8" key="1">
    <citation type="submission" date="2021-02" db="EMBL/GenBank/DDBJ databases">
        <authorList>
            <person name="Nieuwenhuis M."/>
            <person name="Van De Peppel L.J.J."/>
        </authorList>
    </citation>
    <scope>NUCLEOTIDE SEQUENCE</scope>
    <source>
        <strain evidence="8">D49</strain>
    </source>
</reference>
<keyword evidence="3" id="KW-0732">Signal</keyword>
<dbReference type="EMBL" id="JABCKI010005762">
    <property type="protein sequence ID" value="KAG5638435.1"/>
    <property type="molecule type" value="Genomic_DNA"/>
</dbReference>
<dbReference type="Proteomes" id="UP000717328">
    <property type="component" value="Unassembled WGS sequence"/>
</dbReference>
<evidence type="ECO:0000256" key="2">
    <source>
        <dbReference type="ARBA" id="ARBA00022692"/>
    </source>
</evidence>